<keyword evidence="4" id="KW-0539">Nucleus</keyword>
<dbReference type="GO" id="GO:0044611">
    <property type="term" value="C:nuclear pore inner ring"/>
    <property type="evidence" value="ECO:0007669"/>
    <property type="project" value="TreeGrafter"/>
</dbReference>
<evidence type="ECO:0000256" key="2">
    <source>
        <dbReference type="ARBA" id="ARBA00007373"/>
    </source>
</evidence>
<dbReference type="GO" id="GO:0006405">
    <property type="term" value="P:RNA export from nucleus"/>
    <property type="evidence" value="ECO:0007669"/>
    <property type="project" value="TreeGrafter"/>
</dbReference>
<evidence type="ECO:0000256" key="3">
    <source>
        <dbReference type="ARBA" id="ARBA00022448"/>
    </source>
</evidence>
<feature type="domain" description="Nucleoporin Nup133/Nup155-like N-terminal" evidence="7">
    <location>
        <begin position="66"/>
        <end position="378"/>
    </location>
</feature>
<name>A0A6G0X8Z0_9STRA</name>
<comment type="similarity">
    <text evidence="2">Belongs to the non-repetitive/WGA-negative nucleoporin family.</text>
</comment>
<evidence type="ECO:0000256" key="5">
    <source>
        <dbReference type="SAM" id="MobiDB-lite"/>
    </source>
</evidence>
<reference evidence="8 9" key="1">
    <citation type="submission" date="2019-07" db="EMBL/GenBank/DDBJ databases">
        <title>Genomics analysis of Aphanomyces spp. identifies a new class of oomycete effector associated with host adaptation.</title>
        <authorList>
            <person name="Gaulin E."/>
        </authorList>
    </citation>
    <scope>NUCLEOTIDE SEQUENCE [LARGE SCALE GENOMIC DNA]</scope>
    <source>
        <strain evidence="8 9">ATCC 201684</strain>
    </source>
</reference>
<dbReference type="VEuPathDB" id="FungiDB:AeMF1_000935"/>
<dbReference type="PANTHER" id="PTHR10350:SF6">
    <property type="entry name" value="NUCLEAR PORE COMPLEX PROTEIN NUP155"/>
    <property type="match status" value="1"/>
</dbReference>
<dbReference type="GO" id="GO:0006606">
    <property type="term" value="P:protein import into nucleus"/>
    <property type="evidence" value="ECO:0007669"/>
    <property type="project" value="TreeGrafter"/>
</dbReference>
<dbReference type="Gene3D" id="1.20.120.1880">
    <property type="entry name" value="Nucleoporin, helical C-terminal domain"/>
    <property type="match status" value="1"/>
</dbReference>
<gene>
    <name evidence="8" type="ORF">Ae201684_007464</name>
</gene>
<evidence type="ECO:0000259" key="7">
    <source>
        <dbReference type="Pfam" id="PF08801"/>
    </source>
</evidence>
<dbReference type="Proteomes" id="UP000481153">
    <property type="component" value="Unassembled WGS sequence"/>
</dbReference>
<evidence type="ECO:0000256" key="1">
    <source>
        <dbReference type="ARBA" id="ARBA00004123"/>
    </source>
</evidence>
<comment type="subcellular location">
    <subcellularLocation>
        <location evidence="1">Nucleus</location>
    </subcellularLocation>
</comment>
<dbReference type="GO" id="GO:0017056">
    <property type="term" value="F:structural constituent of nuclear pore"/>
    <property type="evidence" value="ECO:0007669"/>
    <property type="project" value="InterPro"/>
</dbReference>
<dbReference type="Pfam" id="PF08801">
    <property type="entry name" value="Nucleoporin_N"/>
    <property type="match status" value="1"/>
</dbReference>
<feature type="compositionally biased region" description="Basic and acidic residues" evidence="5">
    <location>
        <begin position="18"/>
        <end position="35"/>
    </location>
</feature>
<dbReference type="InterPro" id="IPR007187">
    <property type="entry name" value="Nucleoporin_Nup133/Nup155_C"/>
</dbReference>
<dbReference type="Pfam" id="PF03177">
    <property type="entry name" value="Nucleoporin_C"/>
    <property type="match status" value="1"/>
</dbReference>
<keyword evidence="9" id="KW-1185">Reference proteome</keyword>
<accession>A0A6G0X8Z0</accession>
<evidence type="ECO:0000313" key="8">
    <source>
        <dbReference type="EMBL" id="KAF0736447.1"/>
    </source>
</evidence>
<dbReference type="InterPro" id="IPR014908">
    <property type="entry name" value="Nucleoporin_Nup133/Nup155_N"/>
</dbReference>
<protein>
    <submittedName>
        <fullName evidence="8">Uncharacterized protein</fullName>
    </submittedName>
</protein>
<feature type="compositionally biased region" description="Polar residues" evidence="5">
    <location>
        <begin position="1"/>
        <end position="16"/>
    </location>
</feature>
<evidence type="ECO:0000256" key="4">
    <source>
        <dbReference type="ARBA" id="ARBA00023242"/>
    </source>
</evidence>
<dbReference type="InterPro" id="IPR004870">
    <property type="entry name" value="Nucleoporin_Nup155"/>
</dbReference>
<comment type="caution">
    <text evidence="8">The sequence shown here is derived from an EMBL/GenBank/DDBJ whole genome shotgun (WGS) entry which is preliminary data.</text>
</comment>
<proteinExistence type="inferred from homology"/>
<dbReference type="PANTHER" id="PTHR10350">
    <property type="entry name" value="NUCLEAR PORE COMPLEX PROTEIN NUP155"/>
    <property type="match status" value="1"/>
</dbReference>
<dbReference type="GO" id="GO:0036228">
    <property type="term" value="P:protein localization to nuclear inner membrane"/>
    <property type="evidence" value="ECO:0007669"/>
    <property type="project" value="TreeGrafter"/>
</dbReference>
<evidence type="ECO:0000259" key="6">
    <source>
        <dbReference type="Pfam" id="PF03177"/>
    </source>
</evidence>
<organism evidence="8 9">
    <name type="scientific">Aphanomyces euteiches</name>
    <dbReference type="NCBI Taxonomy" id="100861"/>
    <lineage>
        <taxon>Eukaryota</taxon>
        <taxon>Sar</taxon>
        <taxon>Stramenopiles</taxon>
        <taxon>Oomycota</taxon>
        <taxon>Saprolegniomycetes</taxon>
        <taxon>Saprolegniales</taxon>
        <taxon>Verrucalvaceae</taxon>
        <taxon>Aphanomyces</taxon>
    </lineage>
</organism>
<dbReference type="EMBL" id="VJMJ01000089">
    <property type="protein sequence ID" value="KAF0736447.1"/>
    <property type="molecule type" value="Genomic_DNA"/>
</dbReference>
<feature type="region of interest" description="Disordered" evidence="5">
    <location>
        <begin position="1"/>
        <end position="38"/>
    </location>
</feature>
<feature type="domain" description="Nucleoporin Nup133/Nup155-like C-terminal" evidence="6">
    <location>
        <begin position="814"/>
        <end position="1082"/>
    </location>
</feature>
<evidence type="ECO:0000313" key="9">
    <source>
        <dbReference type="Proteomes" id="UP000481153"/>
    </source>
</evidence>
<dbReference type="GO" id="GO:0000972">
    <property type="term" value="P:transcription-dependent tethering of RNA polymerase II gene DNA at nuclear periphery"/>
    <property type="evidence" value="ECO:0007669"/>
    <property type="project" value="TreeGrafter"/>
</dbReference>
<keyword evidence="3" id="KW-0813">Transport</keyword>
<dbReference type="InterPro" id="IPR042538">
    <property type="entry name" value="Nucleoporin_Nup155_C_3"/>
</dbReference>
<sequence length="1136" mass="125020">MDGRPISQQMRASSVQRALKELEKAAERSREREKASSLITRLETAAKSPLETTYVQDPSTARWGPDVVATTELTAWPPQILESMKRASKQVPMGLFDEIRHAWAVQDSTTLVMWDYQKKDAVVVCPVVSSPIVSAALVLPLPGTLFSDQVKYLLVLLTECDVRLFALVADKTSERPWKVLDTQMTAPLDDSQLSTSLVTTPSRRILLGGVDGALYEYVYSPHLPKDPTAKKFRQVQPALSSPWASYLPGVVRDLLFSSSQPSSLISLVVDAPRQLVYGVHESNHLSLFHVRRDISHVATVSLSDLAKSFGGSLSSVVAVSPLPKTSSSAHSIALTSTGQRLYLALITSSEGPQSIRAMSLRALPSALSASSFVALVARHDVCLLAQANQQLVALANDASQPPLRFVETLSTLPLFGSLQALVAVQPPSPPPQLNPASNGIKRSIDGATKANALDFLQRLGHFGAQFNTPAQEFRSISTGGMQTWTQRRPIDHLDARLRSQQSLQPLIDWYGSTGVAAMLFGLPHNPAAAHALCELDMESTTNGLALFIAHVVAPVWNVAVRAPAHDQVSATYHKLKAVKQLLEHVTPYAVALHTDIPHLQQQHAPLRDFHALLGSCVDALFGWTQLTKKDATTPVPCFYEVVGTDDGAKQFRAMLIDLAKASPAIVGVLLANCESFFTVWEAAPFQGLQTVSSAKAAATLSSRDKLLEESLAQFRIATGVWPATKPTIQLVRHVVKEYIAASYYYGAVALTAAAAALFPLAEKDACFAPLLEIAATPDAQRAVVRFVMEGTDGVFQLAVLKWLPDKSALQDCPWTPTIKSYLHKHDAEWYVRLCIHHRDFDDAADVLWTRAHEIPSSLTIGERAALVARALACVQASAAQPQHVQDIQDALDVFQMQTRIYDALRHEKLPQDKLNQLRSSILNMSTLFNEFAMPFGLYTECLRILHACRTNEPQLIATLWKQLIFGFVPSASQEPAASWLREQHNQAGLVVPTETTFEDGAWVTPLKTYVLQMGTSLLHAGADFVFPLEMLVSTLETVDYYYLQVASRLEEHSWVAKIFLDLQFPPALLVGIYLQLKDSTRNVQELHWLRGMHTVVAAAPDRRPFEALVREQIDALEAHADGYDQCVRWRDLLKGL</sequence>
<dbReference type="AlphaFoldDB" id="A0A6G0X8Z0"/>